<dbReference type="CDD" id="cd09756">
    <property type="entry name" value="Cas5_I-E"/>
    <property type="match status" value="1"/>
</dbReference>
<feature type="region of interest" description="Disordered" evidence="2">
    <location>
        <begin position="212"/>
        <end position="239"/>
    </location>
</feature>
<evidence type="ECO:0000256" key="2">
    <source>
        <dbReference type="SAM" id="MobiDB-lite"/>
    </source>
</evidence>
<comment type="caution">
    <text evidence="3">The sequence shown here is derived from an EMBL/GenBank/DDBJ whole genome shotgun (WGS) entry which is preliminary data.</text>
</comment>
<dbReference type="Proteomes" id="UP000249324">
    <property type="component" value="Unassembled WGS sequence"/>
</dbReference>
<dbReference type="EMBL" id="QGUI02000156">
    <property type="protein sequence ID" value="MFO7193017.1"/>
    <property type="molecule type" value="Genomic_DNA"/>
</dbReference>
<gene>
    <name evidence="3" type="primary">cas5e</name>
    <name evidence="3" type="ORF">DIU77_012310</name>
</gene>
<dbReference type="Pfam" id="PF09704">
    <property type="entry name" value="Cas_Cas5d"/>
    <property type="match status" value="1"/>
</dbReference>
<dbReference type="InterPro" id="IPR021124">
    <property type="entry name" value="CRISPR-assoc_prot_Cas5"/>
</dbReference>
<dbReference type="NCBIfam" id="TIGR02593">
    <property type="entry name" value="CRISPR_cas5"/>
    <property type="match status" value="1"/>
</dbReference>
<keyword evidence="1" id="KW-0051">Antiviral defense</keyword>
<proteinExistence type="predicted"/>
<dbReference type="InterPro" id="IPR013422">
    <property type="entry name" value="CRISPR-assoc_prot_Cas5_N"/>
</dbReference>
<protein>
    <submittedName>
        <fullName evidence="3">Type I-E CRISPR-associated protein Cas5/CasD</fullName>
    </submittedName>
</protein>
<evidence type="ECO:0000256" key="1">
    <source>
        <dbReference type="ARBA" id="ARBA00023118"/>
    </source>
</evidence>
<evidence type="ECO:0000313" key="4">
    <source>
        <dbReference type="Proteomes" id="UP000249324"/>
    </source>
</evidence>
<dbReference type="GO" id="GO:0051607">
    <property type="term" value="P:defense response to virus"/>
    <property type="evidence" value="ECO:0007669"/>
    <property type="project" value="UniProtKB-KW"/>
</dbReference>
<dbReference type="InterPro" id="IPR010147">
    <property type="entry name" value="CRISPR-assoc_prot_CasD"/>
</dbReference>
<sequence length="239" mass="26556">MTVLVLRLAAPLQSWGTESRFTRRTTGPAPSRSGVIGMLAAAKGLQRTDPLDELRQLRIGVRTEQPGHVVRDFHTARTRDGATSMPLSHRYYLSDAVFAVAIEGDATLLDDLQQALRRPVFPIYLGRRSCPPAGRLVWGVRDGDVTTVLESLPWLASPAVRKAAPPVVQLTVHRDCDPADPTGEVVRDDPISFDPGYRQWGWRTVKRYRVDVPNPDSEHDSRTDIDDSHDPLAPLREAL</sequence>
<feature type="compositionally biased region" description="Basic and acidic residues" evidence="2">
    <location>
        <begin position="216"/>
        <end position="230"/>
    </location>
</feature>
<reference evidence="3 4" key="1">
    <citation type="journal article" date="2021" name="BMC Genomics">
        <title>Genome-resolved metagenome and metatranscriptome analyses of thermophilic composting reveal key bacterial players and their metabolic interactions.</title>
        <authorList>
            <person name="Braga L.P.P."/>
            <person name="Pereira R.V."/>
            <person name="Martins L.F."/>
            <person name="Moura L.M.S."/>
            <person name="Sanchez F.B."/>
            <person name="Patane J.S.L."/>
            <person name="da Silva A.M."/>
            <person name="Setubal J.C."/>
        </authorList>
    </citation>
    <scope>NUCLEOTIDE SEQUENCE [LARGE SCALE GENOMIC DNA]</scope>
    <source>
        <strain evidence="3">ZC4RG45</strain>
    </source>
</reference>
<dbReference type="NCBIfam" id="TIGR01868">
    <property type="entry name" value="casD_Cas5e"/>
    <property type="match status" value="1"/>
</dbReference>
<dbReference type="AlphaFoldDB" id="A0ABD6FGH4"/>
<evidence type="ECO:0000313" key="3">
    <source>
        <dbReference type="EMBL" id="MFO7193017.1"/>
    </source>
</evidence>
<organism evidence="3 4">
    <name type="scientific">Thermocrispum agreste</name>
    <dbReference type="NCBI Taxonomy" id="37925"/>
    <lineage>
        <taxon>Bacteria</taxon>
        <taxon>Bacillati</taxon>
        <taxon>Actinomycetota</taxon>
        <taxon>Actinomycetes</taxon>
        <taxon>Pseudonocardiales</taxon>
        <taxon>Pseudonocardiaceae</taxon>
        <taxon>Thermocrispum</taxon>
    </lineage>
</organism>
<name>A0ABD6FGH4_9PSEU</name>
<accession>A0ABD6FGH4</accession>
<dbReference type="Gene3D" id="3.30.70.2660">
    <property type="match status" value="1"/>
</dbReference>